<dbReference type="GO" id="GO:0005886">
    <property type="term" value="C:plasma membrane"/>
    <property type="evidence" value="ECO:0007669"/>
    <property type="project" value="TreeGrafter"/>
</dbReference>
<dbReference type="InterPro" id="IPR005552">
    <property type="entry name" value="Scramblase"/>
</dbReference>
<dbReference type="Pfam" id="PF03803">
    <property type="entry name" value="Scramblase"/>
    <property type="match status" value="1"/>
</dbReference>
<keyword evidence="2" id="KW-0564">Palmitate</keyword>
<dbReference type="AlphaFoldDB" id="A0AAD8BEL3"/>
<comment type="cofactor">
    <cofactor evidence="2">
        <name>Ca(2+)</name>
        <dbReference type="ChEBI" id="CHEBI:29108"/>
    </cofactor>
</comment>
<evidence type="ECO:0000313" key="4">
    <source>
        <dbReference type="Proteomes" id="UP001233172"/>
    </source>
</evidence>
<dbReference type="Proteomes" id="UP001233172">
    <property type="component" value="Unassembled WGS sequence"/>
</dbReference>
<reference evidence="3" key="1">
    <citation type="journal article" date="2023" name="PLoS Negl. Trop. Dis.">
        <title>A genome sequence for Biomphalaria pfeifferi, the major vector snail for the human-infecting parasite Schistosoma mansoni.</title>
        <authorList>
            <person name="Bu L."/>
            <person name="Lu L."/>
            <person name="Laidemitt M.R."/>
            <person name="Zhang S.M."/>
            <person name="Mutuku M."/>
            <person name="Mkoji G."/>
            <person name="Steinauer M."/>
            <person name="Loker E.S."/>
        </authorList>
    </citation>
    <scope>NUCLEOTIDE SEQUENCE</scope>
    <source>
        <strain evidence="3">KasaAsao</strain>
    </source>
</reference>
<proteinExistence type="inferred from homology"/>
<organism evidence="3 4">
    <name type="scientific">Biomphalaria pfeifferi</name>
    <name type="common">Bloodfluke planorb</name>
    <name type="synonym">Freshwater snail</name>
    <dbReference type="NCBI Taxonomy" id="112525"/>
    <lineage>
        <taxon>Eukaryota</taxon>
        <taxon>Metazoa</taxon>
        <taxon>Spiralia</taxon>
        <taxon>Lophotrochozoa</taxon>
        <taxon>Mollusca</taxon>
        <taxon>Gastropoda</taxon>
        <taxon>Heterobranchia</taxon>
        <taxon>Euthyneura</taxon>
        <taxon>Panpulmonata</taxon>
        <taxon>Hygrophila</taxon>
        <taxon>Lymnaeoidea</taxon>
        <taxon>Planorbidae</taxon>
        <taxon>Biomphalaria</taxon>
    </lineage>
</organism>
<comment type="caution">
    <text evidence="3">The sequence shown here is derived from an EMBL/GenBank/DDBJ whole genome shotgun (WGS) entry which is preliminary data.</text>
</comment>
<keyword evidence="2" id="KW-0106">Calcium</keyword>
<keyword evidence="4" id="KW-1185">Reference proteome</keyword>
<evidence type="ECO:0000256" key="2">
    <source>
        <dbReference type="RuleBase" id="RU363116"/>
    </source>
</evidence>
<comment type="function">
    <text evidence="2">May mediate accelerated ATP-independent bidirectional transbilayer migration of phospholipids upon binding calcium ions that results in a loss of phospholipid asymmetry in the plasma membrane.</text>
</comment>
<dbReference type="PANTHER" id="PTHR23248">
    <property type="entry name" value="PHOSPHOLIPID SCRAMBLASE-RELATED"/>
    <property type="match status" value="1"/>
</dbReference>
<name>A0AAD8BEL3_BIOPF</name>
<dbReference type="GO" id="GO:0017128">
    <property type="term" value="F:phospholipid scramblase activity"/>
    <property type="evidence" value="ECO:0007669"/>
    <property type="project" value="InterPro"/>
</dbReference>
<dbReference type="SUPFAM" id="SSF54518">
    <property type="entry name" value="Tubby C-terminal domain-like"/>
    <property type="match status" value="1"/>
</dbReference>
<protein>
    <recommendedName>
        <fullName evidence="2">Phospholipid scramblase</fullName>
    </recommendedName>
</protein>
<sequence length="231" mass="26826">MSYYSTPQLGMIIVKQEAELLEAFINFETSNQYRVYDEIGRFLLQVGEESDCLTRQCCTTGRAHMLHVMDNNLNEVLTLRSPWRPCMGPFCFACCDPCSHQIHVYCCNKRIGYVEESCSLIQYTFRIYRDDDNPVFTINAPLCRWDACCCDDVYYVYDYQGSAVAQIRKKFAGIGKEVFTDADTFGVQLPRQMHVLDKALLFAATFLIDFMFYENNNKADNMLDRAIQIRR</sequence>
<keyword evidence="2" id="KW-0449">Lipoprotein</keyword>
<dbReference type="EMBL" id="JASAOG010000089">
    <property type="protein sequence ID" value="KAK0053144.1"/>
    <property type="molecule type" value="Genomic_DNA"/>
</dbReference>
<dbReference type="PANTHER" id="PTHR23248:SF9">
    <property type="entry name" value="PHOSPHOLIPID SCRAMBLASE"/>
    <property type="match status" value="1"/>
</dbReference>
<comment type="similarity">
    <text evidence="1 2">Belongs to the phospholipid scramblase family.</text>
</comment>
<gene>
    <name evidence="3" type="ORF">Bpfe_017521</name>
</gene>
<reference evidence="3" key="2">
    <citation type="submission" date="2023-04" db="EMBL/GenBank/DDBJ databases">
        <authorList>
            <person name="Bu L."/>
            <person name="Lu L."/>
            <person name="Laidemitt M.R."/>
            <person name="Zhang S.M."/>
            <person name="Mutuku M."/>
            <person name="Mkoji G."/>
            <person name="Steinauer M."/>
            <person name="Loker E.S."/>
        </authorList>
    </citation>
    <scope>NUCLEOTIDE SEQUENCE</scope>
    <source>
        <strain evidence="3">KasaAsao</strain>
        <tissue evidence="3">Whole Snail</tissue>
    </source>
</reference>
<evidence type="ECO:0000313" key="3">
    <source>
        <dbReference type="EMBL" id="KAK0053144.1"/>
    </source>
</evidence>
<dbReference type="InterPro" id="IPR038595">
    <property type="entry name" value="LOR_sf"/>
</dbReference>
<accession>A0AAD8BEL3</accession>
<dbReference type="InterPro" id="IPR025659">
    <property type="entry name" value="Tubby-like_C"/>
</dbReference>
<dbReference type="Gene3D" id="2.40.160.200">
    <property type="entry name" value="LURP1-related"/>
    <property type="match status" value="1"/>
</dbReference>
<evidence type="ECO:0000256" key="1">
    <source>
        <dbReference type="ARBA" id="ARBA00005350"/>
    </source>
</evidence>